<keyword evidence="10 11" id="KW-0119">Carbohydrate metabolism</keyword>
<evidence type="ECO:0000256" key="3">
    <source>
        <dbReference type="ARBA" id="ARBA00004947"/>
    </source>
</evidence>
<evidence type="ECO:0000313" key="16">
    <source>
        <dbReference type="Proteomes" id="UP000321691"/>
    </source>
</evidence>
<dbReference type="SUPFAM" id="SSF51735">
    <property type="entry name" value="NAD(P)-binding Rossmann-fold domains"/>
    <property type="match status" value="1"/>
</dbReference>
<reference evidence="13 16" key="2">
    <citation type="submission" date="2019-07" db="EMBL/GenBank/DDBJ databases">
        <title>Whole genome shotgun sequence of Lactobacillus spicheri NBRC 107155.</title>
        <authorList>
            <person name="Hosoyama A."/>
            <person name="Uohara A."/>
            <person name="Ohji S."/>
            <person name="Ichikawa N."/>
        </authorList>
    </citation>
    <scope>NUCLEOTIDE SEQUENCE [LARGE SCALE GENOMIC DNA]</scope>
    <source>
        <strain evidence="13 16">NBRC 107155</strain>
    </source>
</reference>
<keyword evidence="9 11" id="KW-0413">Isomerase</keyword>
<evidence type="ECO:0000256" key="5">
    <source>
        <dbReference type="ARBA" id="ARBA00013189"/>
    </source>
</evidence>
<evidence type="ECO:0000256" key="11">
    <source>
        <dbReference type="RuleBase" id="RU366046"/>
    </source>
</evidence>
<dbReference type="NCBIfam" id="TIGR01179">
    <property type="entry name" value="galE"/>
    <property type="match status" value="1"/>
</dbReference>
<keyword evidence="7 11" id="KW-0520">NAD</keyword>
<evidence type="ECO:0000256" key="4">
    <source>
        <dbReference type="ARBA" id="ARBA00007637"/>
    </source>
</evidence>
<dbReference type="Pfam" id="PF01370">
    <property type="entry name" value="Epimerase"/>
    <property type="match status" value="1"/>
</dbReference>
<name>A0A0F3RVJ2_9LACO</name>
<proteinExistence type="inferred from homology"/>
<dbReference type="GO" id="GO:0003978">
    <property type="term" value="F:UDP-glucose 4-epimerase activity"/>
    <property type="evidence" value="ECO:0007669"/>
    <property type="project" value="UniProtKB-UniRule"/>
</dbReference>
<comment type="caution">
    <text evidence="14">The sequence shown here is derived from an EMBL/GenBank/DDBJ whole genome shotgun (WGS) entry which is preliminary data.</text>
</comment>
<evidence type="ECO:0000256" key="7">
    <source>
        <dbReference type="ARBA" id="ARBA00023027"/>
    </source>
</evidence>
<dbReference type="AlphaFoldDB" id="A0A0F3RVJ2"/>
<comment type="cofactor">
    <cofactor evidence="2 11">
        <name>NAD(+)</name>
        <dbReference type="ChEBI" id="CHEBI:57540"/>
    </cofactor>
</comment>
<dbReference type="InterPro" id="IPR005886">
    <property type="entry name" value="UDP_G4E"/>
</dbReference>
<dbReference type="UniPathway" id="UPA00214"/>
<gene>
    <name evidence="13" type="primary">galE2</name>
    <name evidence="13" type="ORF">LSP04_18840</name>
    <name evidence="14" type="ORF">VC81_00085</name>
</gene>
<dbReference type="InterPro" id="IPR036291">
    <property type="entry name" value="NAD(P)-bd_dom_sf"/>
</dbReference>
<dbReference type="PANTHER" id="PTHR43725:SF53">
    <property type="entry name" value="UDP-ARABINOSE 4-EPIMERASE 1"/>
    <property type="match status" value="1"/>
</dbReference>
<keyword evidence="16" id="KW-1185">Reference proteome</keyword>
<dbReference type="EC" id="5.1.3.2" evidence="5 11"/>
<organism evidence="14 15">
    <name type="scientific">Levilactobacillus spicheri</name>
    <dbReference type="NCBI Taxonomy" id="216463"/>
    <lineage>
        <taxon>Bacteria</taxon>
        <taxon>Bacillati</taxon>
        <taxon>Bacillota</taxon>
        <taxon>Bacilli</taxon>
        <taxon>Lactobacillales</taxon>
        <taxon>Lactobacillaceae</taxon>
        <taxon>Levilactobacillus</taxon>
    </lineage>
</organism>
<evidence type="ECO:0000313" key="13">
    <source>
        <dbReference type="EMBL" id="GEO67465.1"/>
    </source>
</evidence>
<comment type="catalytic activity">
    <reaction evidence="1 11">
        <text>UDP-alpha-D-glucose = UDP-alpha-D-galactose</text>
        <dbReference type="Rhea" id="RHEA:22168"/>
        <dbReference type="ChEBI" id="CHEBI:58885"/>
        <dbReference type="ChEBI" id="CHEBI:66914"/>
        <dbReference type="EC" id="5.1.3.2"/>
    </reaction>
</comment>
<comment type="similarity">
    <text evidence="4 11">Belongs to the NAD(P)-dependent epimerase/dehydratase family.</text>
</comment>
<dbReference type="RefSeq" id="WP_045806113.1">
    <property type="nucleotide sequence ID" value="NZ_BJZI01000030.1"/>
</dbReference>
<keyword evidence="8" id="KW-0299">Galactose metabolism</keyword>
<comment type="pathway">
    <text evidence="3 11">Carbohydrate metabolism; galactose metabolism.</text>
</comment>
<dbReference type="Proteomes" id="UP000033491">
    <property type="component" value="Unassembled WGS sequence"/>
</dbReference>
<dbReference type="STRING" id="216463.VC81_00085"/>
<accession>A0A0F3RVJ2</accession>
<sequence length="335" mass="36869">MSVLVLGGAGYIGSHAVDRLIAKGYDVAVVDNLVTGHRAAVNPQARFYEGDVRDQDFLNDVFDKEDVDGVIHFAAFSIVPESMKKPLKYFDNNTAGMVSLLEVMNQHDVKKIVFSSTAATYGEPKQIPIKETDPQVPTNPYGESKLMMEKIMHWADQAYGIKFVALRYFNVAGAKPDGSIGEDHHPETHLVPIILQVAAGERDELSIFGDDYPTKDGTNVRDYVHVVDLADAHILALEYLKAGHDSDAFNLGSSTGFSNKEMLEAARKVTGKPIPAKMAPRRAGDPSTLIAASDKARKVLNWQPQFDNVEDIIATAWNWKEKHPAGYDDRNGATK</sequence>
<evidence type="ECO:0000256" key="6">
    <source>
        <dbReference type="ARBA" id="ARBA00018569"/>
    </source>
</evidence>
<dbReference type="CDD" id="cd05247">
    <property type="entry name" value="UDP_G4E_1_SDR_e"/>
    <property type="match status" value="1"/>
</dbReference>
<dbReference type="PANTHER" id="PTHR43725">
    <property type="entry name" value="UDP-GLUCOSE 4-EPIMERASE"/>
    <property type="match status" value="1"/>
</dbReference>
<evidence type="ECO:0000256" key="1">
    <source>
        <dbReference type="ARBA" id="ARBA00000083"/>
    </source>
</evidence>
<reference evidence="14 15" key="1">
    <citation type="submission" date="2015-03" db="EMBL/GenBank/DDBJ databases">
        <authorList>
            <person name="Zheng J."/>
            <person name="Ganezle M."/>
        </authorList>
    </citation>
    <scope>NUCLEOTIDE SEQUENCE [LARGE SCALE GENOMIC DNA]</scope>
    <source>
        <strain evidence="14 15">LP38</strain>
    </source>
</reference>
<comment type="subunit">
    <text evidence="11">Homodimer.</text>
</comment>
<dbReference type="EMBL" id="JZCR01000002">
    <property type="protein sequence ID" value="KJW13915.1"/>
    <property type="molecule type" value="Genomic_DNA"/>
</dbReference>
<dbReference type="PATRIC" id="fig|216463.3.peg.992"/>
<evidence type="ECO:0000256" key="8">
    <source>
        <dbReference type="ARBA" id="ARBA00023144"/>
    </source>
</evidence>
<evidence type="ECO:0000256" key="9">
    <source>
        <dbReference type="ARBA" id="ARBA00023235"/>
    </source>
</evidence>
<dbReference type="InterPro" id="IPR001509">
    <property type="entry name" value="Epimerase_deHydtase"/>
</dbReference>
<protein>
    <recommendedName>
        <fullName evidence="6 11">UDP-glucose 4-epimerase</fullName>
        <ecNumber evidence="5 11">5.1.3.2</ecNumber>
    </recommendedName>
</protein>
<evidence type="ECO:0000313" key="14">
    <source>
        <dbReference type="EMBL" id="KJW13915.1"/>
    </source>
</evidence>
<dbReference type="EMBL" id="BJZI01000030">
    <property type="protein sequence ID" value="GEO67465.1"/>
    <property type="molecule type" value="Genomic_DNA"/>
</dbReference>
<dbReference type="Proteomes" id="UP000321691">
    <property type="component" value="Unassembled WGS sequence"/>
</dbReference>
<dbReference type="OrthoDB" id="9801785at2"/>
<evidence type="ECO:0000313" key="15">
    <source>
        <dbReference type="Proteomes" id="UP000033491"/>
    </source>
</evidence>
<feature type="domain" description="NAD-dependent epimerase/dehydratase" evidence="12">
    <location>
        <begin position="3"/>
        <end position="252"/>
    </location>
</feature>
<evidence type="ECO:0000256" key="2">
    <source>
        <dbReference type="ARBA" id="ARBA00001911"/>
    </source>
</evidence>
<evidence type="ECO:0000256" key="10">
    <source>
        <dbReference type="ARBA" id="ARBA00023277"/>
    </source>
</evidence>
<dbReference type="Gene3D" id="3.40.50.720">
    <property type="entry name" value="NAD(P)-binding Rossmann-like Domain"/>
    <property type="match status" value="1"/>
</dbReference>
<dbReference type="GO" id="GO:0033499">
    <property type="term" value="P:galactose catabolic process via UDP-galactose, Leloir pathway"/>
    <property type="evidence" value="ECO:0007669"/>
    <property type="project" value="TreeGrafter"/>
</dbReference>
<dbReference type="Gene3D" id="3.90.25.10">
    <property type="entry name" value="UDP-galactose 4-epimerase, domain 1"/>
    <property type="match status" value="1"/>
</dbReference>
<evidence type="ECO:0000259" key="12">
    <source>
        <dbReference type="Pfam" id="PF01370"/>
    </source>
</evidence>